<gene>
    <name evidence="1" type="ORF">GCM10022386_04110</name>
</gene>
<reference evidence="2" key="1">
    <citation type="journal article" date="2019" name="Int. J. Syst. Evol. Microbiol.">
        <title>The Global Catalogue of Microorganisms (GCM) 10K type strain sequencing project: providing services to taxonomists for standard genome sequencing and annotation.</title>
        <authorList>
            <consortium name="The Broad Institute Genomics Platform"/>
            <consortium name="The Broad Institute Genome Sequencing Center for Infectious Disease"/>
            <person name="Wu L."/>
            <person name="Ma J."/>
        </authorList>
    </citation>
    <scope>NUCLEOTIDE SEQUENCE [LARGE SCALE GENOMIC DNA]</scope>
    <source>
        <strain evidence="2">JCM 17064</strain>
    </source>
</reference>
<sequence>MKYNLLLAVIFLLFSCQSEVKKENLTQLNGYWEIKEVEFSNGETKEYKVNETIDYIEVKSAKTGQPLVGFRQKVMPQFDGTFKTNGIRENLKVFEVDNAFFLECKTDYGKWNEAIILLEDSTLVLKNKQDIIYTYKKFKPFSLK</sequence>
<dbReference type="Proteomes" id="UP001500968">
    <property type="component" value="Unassembled WGS sequence"/>
</dbReference>
<dbReference type="RefSeq" id="WP_324691091.1">
    <property type="nucleotide sequence ID" value="NZ_BAABCR010000004.1"/>
</dbReference>
<evidence type="ECO:0000313" key="1">
    <source>
        <dbReference type="EMBL" id="GAA4024176.1"/>
    </source>
</evidence>
<protein>
    <submittedName>
        <fullName evidence="1">Lipocalin family protein</fullName>
    </submittedName>
</protein>
<comment type="caution">
    <text evidence="1">The sequence shown here is derived from an EMBL/GenBank/DDBJ whole genome shotgun (WGS) entry which is preliminary data.</text>
</comment>
<name>A0ABP7TCB8_9FLAO</name>
<keyword evidence="2" id="KW-1185">Reference proteome</keyword>
<accession>A0ABP7TCB8</accession>
<dbReference type="PROSITE" id="PS51257">
    <property type="entry name" value="PROKAR_LIPOPROTEIN"/>
    <property type="match status" value="1"/>
</dbReference>
<organism evidence="1 2">
    <name type="scientific">Flavobacterium cheonhonense</name>
    <dbReference type="NCBI Taxonomy" id="706185"/>
    <lineage>
        <taxon>Bacteria</taxon>
        <taxon>Pseudomonadati</taxon>
        <taxon>Bacteroidota</taxon>
        <taxon>Flavobacteriia</taxon>
        <taxon>Flavobacteriales</taxon>
        <taxon>Flavobacteriaceae</taxon>
        <taxon>Flavobacterium</taxon>
    </lineage>
</organism>
<evidence type="ECO:0000313" key="2">
    <source>
        <dbReference type="Proteomes" id="UP001500968"/>
    </source>
</evidence>
<proteinExistence type="predicted"/>
<dbReference type="EMBL" id="BAABCR010000004">
    <property type="protein sequence ID" value="GAA4024176.1"/>
    <property type="molecule type" value="Genomic_DNA"/>
</dbReference>